<evidence type="ECO:0000256" key="3">
    <source>
        <dbReference type="ARBA" id="ARBA00022796"/>
    </source>
</evidence>
<dbReference type="PROSITE" id="PS50846">
    <property type="entry name" value="HMA_2"/>
    <property type="match status" value="1"/>
</dbReference>
<dbReference type="FunFam" id="3.30.70.100:FF:000008">
    <property type="entry name" value="Copper transport protein ATOX1"/>
    <property type="match status" value="1"/>
</dbReference>
<dbReference type="KEGG" id="egl:EGR_05740"/>
<keyword evidence="14" id="KW-1185">Reference proteome</keyword>
<reference evidence="13 14" key="1">
    <citation type="journal article" date="2013" name="Nat. Genet.">
        <title>The genome of the hydatid tapeworm Echinococcus granulosus.</title>
        <authorList>
            <person name="Zheng H."/>
            <person name="Zhang W."/>
            <person name="Zhang L."/>
            <person name="Zhang Z."/>
            <person name="Li J."/>
            <person name="Lu G."/>
            <person name="Zhu Y."/>
            <person name="Wang Y."/>
            <person name="Huang Y."/>
            <person name="Liu J."/>
            <person name="Kang H."/>
            <person name="Chen J."/>
            <person name="Wang L."/>
            <person name="Chen A."/>
            <person name="Yu S."/>
            <person name="Gao Z."/>
            <person name="Jin L."/>
            <person name="Gu W."/>
            <person name="Wang Z."/>
            <person name="Zhao L."/>
            <person name="Shi B."/>
            <person name="Wen H."/>
            <person name="Lin R."/>
            <person name="Jones M.K."/>
            <person name="Brejova B."/>
            <person name="Vinar T."/>
            <person name="Zhao G."/>
            <person name="McManus D.P."/>
            <person name="Chen Z."/>
            <person name="Zhou Y."/>
            <person name="Wang S."/>
        </authorList>
    </citation>
    <scope>NUCLEOTIDE SEQUENCE [LARGE SCALE GENOMIC DNA]</scope>
</reference>
<dbReference type="CDD" id="cd00371">
    <property type="entry name" value="HMA"/>
    <property type="match status" value="1"/>
</dbReference>
<protein>
    <recommendedName>
        <fullName evidence="9">Copper transport protein ATOX1</fullName>
    </recommendedName>
    <alternativeName>
        <fullName evidence="10">Metal transport protein ATX1</fullName>
    </alternativeName>
</protein>
<keyword evidence="6" id="KW-0143">Chaperone</keyword>
<dbReference type="PANTHER" id="PTHR46365">
    <property type="entry name" value="COPPER TRANSPORT PROTEIN ATOX1"/>
    <property type="match status" value="1"/>
</dbReference>
<dbReference type="InterPro" id="IPR051881">
    <property type="entry name" value="Copper_transport_ATOX1-like"/>
</dbReference>
<evidence type="ECO:0000259" key="12">
    <source>
        <dbReference type="PROSITE" id="PS50846"/>
    </source>
</evidence>
<evidence type="ECO:0000256" key="8">
    <source>
        <dbReference type="ARBA" id="ARBA00038171"/>
    </source>
</evidence>
<dbReference type="Pfam" id="PF00403">
    <property type="entry name" value="HMA"/>
    <property type="match status" value="1"/>
</dbReference>
<dbReference type="GO" id="GO:0046872">
    <property type="term" value="F:metal ion binding"/>
    <property type="evidence" value="ECO:0007669"/>
    <property type="project" value="UniProtKB-KW"/>
</dbReference>
<keyword evidence="3" id="KW-0187">Copper transport</keyword>
<feature type="domain" description="HMA" evidence="12">
    <location>
        <begin position="50"/>
        <end position="114"/>
    </location>
</feature>
<organism evidence="13 14">
    <name type="scientific">Echinococcus granulosus</name>
    <name type="common">Hydatid tapeworm</name>
    <dbReference type="NCBI Taxonomy" id="6210"/>
    <lineage>
        <taxon>Eukaryota</taxon>
        <taxon>Metazoa</taxon>
        <taxon>Spiralia</taxon>
        <taxon>Lophotrochozoa</taxon>
        <taxon>Platyhelminthes</taxon>
        <taxon>Cestoda</taxon>
        <taxon>Eucestoda</taxon>
        <taxon>Cyclophyllidea</taxon>
        <taxon>Taeniidae</taxon>
        <taxon>Echinococcus</taxon>
        <taxon>Echinococcus granulosus group</taxon>
    </lineage>
</organism>
<evidence type="ECO:0000256" key="4">
    <source>
        <dbReference type="ARBA" id="ARBA00023008"/>
    </source>
</evidence>
<name>W6UEQ6_ECHGR</name>
<dbReference type="Proteomes" id="UP000019149">
    <property type="component" value="Unassembled WGS sequence"/>
</dbReference>
<evidence type="ECO:0000256" key="10">
    <source>
        <dbReference type="ARBA" id="ARBA00043201"/>
    </source>
</evidence>
<dbReference type="OrthoDB" id="689350at2759"/>
<dbReference type="InterPro" id="IPR006121">
    <property type="entry name" value="HMA_dom"/>
</dbReference>
<evidence type="ECO:0000256" key="11">
    <source>
        <dbReference type="ARBA" id="ARBA00046351"/>
    </source>
</evidence>
<comment type="subunit">
    <text evidence="11">Homodimer. Interacts with ATP7B. Interacts with ATP7A. Interacts (via dimer form) with SLC31A1 (via C-terminal domain); this interaction improves ATOX1 stability and controls intracellular Cu(I) levels.</text>
</comment>
<keyword evidence="5" id="KW-0406">Ion transport</keyword>
<evidence type="ECO:0000313" key="13">
    <source>
        <dbReference type="EMBL" id="EUB59386.1"/>
    </source>
</evidence>
<dbReference type="RefSeq" id="XP_024350582.1">
    <property type="nucleotide sequence ID" value="XM_024494989.1"/>
</dbReference>
<accession>W6UEQ6</accession>
<dbReference type="SUPFAM" id="SSF55008">
    <property type="entry name" value="HMA, heavy metal-associated domain"/>
    <property type="match status" value="1"/>
</dbReference>
<comment type="caution">
    <text evidence="13">The sequence shown here is derived from an EMBL/GenBank/DDBJ whole genome shotgun (WGS) entry which is preliminary data.</text>
</comment>
<proteinExistence type="inferred from homology"/>
<dbReference type="GO" id="GO:0005829">
    <property type="term" value="C:cytosol"/>
    <property type="evidence" value="ECO:0007669"/>
    <property type="project" value="TreeGrafter"/>
</dbReference>
<evidence type="ECO:0000256" key="6">
    <source>
        <dbReference type="ARBA" id="ARBA00023186"/>
    </source>
</evidence>
<dbReference type="GO" id="GO:0016531">
    <property type="term" value="F:copper chaperone activity"/>
    <property type="evidence" value="ECO:0007669"/>
    <property type="project" value="TreeGrafter"/>
</dbReference>
<evidence type="ECO:0000256" key="7">
    <source>
        <dbReference type="ARBA" id="ARBA00037651"/>
    </source>
</evidence>
<evidence type="ECO:0000256" key="5">
    <source>
        <dbReference type="ARBA" id="ARBA00023065"/>
    </source>
</evidence>
<dbReference type="STRING" id="6210.W6UEQ6"/>
<dbReference type="AlphaFoldDB" id="W6UEQ6"/>
<evidence type="ECO:0000256" key="2">
    <source>
        <dbReference type="ARBA" id="ARBA00022723"/>
    </source>
</evidence>
<evidence type="ECO:0000256" key="9">
    <source>
        <dbReference type="ARBA" id="ARBA00040962"/>
    </source>
</evidence>
<gene>
    <name evidence="13" type="ORF">EGR_05740</name>
</gene>
<dbReference type="GO" id="GO:0006825">
    <property type="term" value="P:copper ion transport"/>
    <property type="evidence" value="ECO:0007669"/>
    <property type="project" value="UniProtKB-KW"/>
</dbReference>
<dbReference type="InterPro" id="IPR036163">
    <property type="entry name" value="HMA_dom_sf"/>
</dbReference>
<dbReference type="EMBL" id="APAU02000045">
    <property type="protein sequence ID" value="EUB59386.1"/>
    <property type="molecule type" value="Genomic_DNA"/>
</dbReference>
<dbReference type="CTD" id="36341455"/>
<dbReference type="Gene3D" id="3.30.70.100">
    <property type="match status" value="1"/>
</dbReference>
<evidence type="ECO:0000313" key="14">
    <source>
        <dbReference type="Proteomes" id="UP000019149"/>
    </source>
</evidence>
<sequence>MIKPSAFLQGYCGVCHNKWPLRFAGMRSYFDLFSLFFTFLLKEHTSSAHLMIYNFEIEMTCEGCASAVKRVLSKLGNAVSAVHTDVDKNTVTVTSTLPEKTILETLQKTSKPVKYSIIHFKYLGKPVSDIVVSLHLVCTSYSFCLRSSCVFLYLDILLWIEAKYTLKKAKYISNSPLCYSLKCPQFIFNLLYV</sequence>
<keyword evidence="2" id="KW-0479">Metal-binding</keyword>
<comment type="function">
    <text evidence="7">Binds and deliver cytosolic copper to the copper ATPase proteins. May be important in cellular antioxidant defense.</text>
</comment>
<comment type="similarity">
    <text evidence="8">Belongs to the ATX1 family.</text>
</comment>
<dbReference type="PANTHER" id="PTHR46365:SF1">
    <property type="entry name" value="COPPER TRANSPORT PROTEIN ATOX1"/>
    <property type="match status" value="1"/>
</dbReference>
<keyword evidence="1" id="KW-0813">Transport</keyword>
<keyword evidence="4" id="KW-0186">Copper</keyword>
<dbReference type="GeneID" id="36341455"/>
<evidence type="ECO:0000256" key="1">
    <source>
        <dbReference type="ARBA" id="ARBA00022448"/>
    </source>
</evidence>